<evidence type="ECO:0000313" key="6">
    <source>
        <dbReference type="EMBL" id="GAP28551.1"/>
    </source>
</evidence>
<name>A0A0B8N3X2_9NOCA</name>
<reference evidence="5 8" key="3">
    <citation type="submission" date="2016-10" db="EMBL/GenBank/DDBJ databases">
        <title>Genome sequence of Nocardia seriolae strain EM150506, isolated from Anguila japonica.</title>
        <authorList>
            <person name="Han H.-J."/>
        </authorList>
    </citation>
    <scope>NUCLEOTIDE SEQUENCE [LARGE SCALE GENOMIC DNA]</scope>
    <source>
        <strain evidence="5 8">EM150506</strain>
    </source>
</reference>
<feature type="compositionally biased region" description="Low complexity" evidence="3">
    <location>
        <begin position="133"/>
        <end position="148"/>
    </location>
</feature>
<dbReference type="EMBL" id="BBYQ01000038">
    <property type="protein sequence ID" value="GAP28551.1"/>
    <property type="molecule type" value="Genomic_DNA"/>
</dbReference>
<dbReference type="OrthoDB" id="3372872at2"/>
<dbReference type="Proteomes" id="UP000037179">
    <property type="component" value="Unassembled WGS sequence"/>
</dbReference>
<accession>A0A0B8N3X2</accession>
<feature type="domain" description="Response regulatory" evidence="4">
    <location>
        <begin position="12"/>
        <end position="125"/>
    </location>
</feature>
<reference evidence="7" key="1">
    <citation type="submission" date="2015-07" db="EMBL/GenBank/DDBJ databases">
        <title>Nocardia seriolae U-1 whole genome shotgun sequence.</title>
        <authorList>
            <person name="Imajoh M."/>
            <person name="Fukumoto Y."/>
            <person name="Sukeda M."/>
            <person name="Yamane J."/>
            <person name="Yamasaki K."/>
            <person name="Shimizu M."/>
            <person name="Ohnishi K."/>
            <person name="Oshima S."/>
        </authorList>
    </citation>
    <scope>NUCLEOTIDE SEQUENCE [LARGE SCALE GENOMIC DNA]</scope>
    <source>
        <strain evidence="7">U-1</strain>
    </source>
</reference>
<dbReference type="InterPro" id="IPR011006">
    <property type="entry name" value="CheY-like_superfamily"/>
</dbReference>
<evidence type="ECO:0000256" key="2">
    <source>
        <dbReference type="PROSITE-ProRule" id="PRU00169"/>
    </source>
</evidence>
<dbReference type="PANTHER" id="PTHR44591">
    <property type="entry name" value="STRESS RESPONSE REGULATOR PROTEIN 1"/>
    <property type="match status" value="1"/>
</dbReference>
<dbReference type="AlphaFoldDB" id="A0A0B8N3X2"/>
<keyword evidence="7" id="KW-1185">Reference proteome</keyword>
<dbReference type="PROSITE" id="PS50110">
    <property type="entry name" value="RESPONSE_REGULATORY"/>
    <property type="match status" value="1"/>
</dbReference>
<protein>
    <submittedName>
        <fullName evidence="5">Transcriptional regulatory protein KdpE</fullName>
    </submittedName>
</protein>
<dbReference type="GO" id="GO:0000160">
    <property type="term" value="P:phosphorelay signal transduction system"/>
    <property type="evidence" value="ECO:0007669"/>
    <property type="project" value="InterPro"/>
</dbReference>
<feature type="region of interest" description="Disordered" evidence="3">
    <location>
        <begin position="128"/>
        <end position="148"/>
    </location>
</feature>
<evidence type="ECO:0000256" key="3">
    <source>
        <dbReference type="SAM" id="MobiDB-lite"/>
    </source>
</evidence>
<dbReference type="InterPro" id="IPR001789">
    <property type="entry name" value="Sig_transdc_resp-reg_receiver"/>
</dbReference>
<organism evidence="6 7">
    <name type="scientific">Nocardia seriolae</name>
    <dbReference type="NCBI Taxonomy" id="37332"/>
    <lineage>
        <taxon>Bacteria</taxon>
        <taxon>Bacillati</taxon>
        <taxon>Actinomycetota</taxon>
        <taxon>Actinomycetes</taxon>
        <taxon>Mycobacteriales</taxon>
        <taxon>Nocardiaceae</taxon>
        <taxon>Nocardia</taxon>
    </lineage>
</organism>
<evidence type="ECO:0000259" key="4">
    <source>
        <dbReference type="PROSITE" id="PS50110"/>
    </source>
</evidence>
<dbReference type="Proteomes" id="UP000180166">
    <property type="component" value="Chromosome"/>
</dbReference>
<proteinExistence type="predicted"/>
<dbReference type="KEGG" id="nsr:NS506_05475"/>
<comment type="caution">
    <text evidence="2">Lacks conserved residue(s) required for the propagation of feature annotation.</text>
</comment>
<dbReference type="EMBL" id="CP017839">
    <property type="protein sequence ID" value="APA99521.1"/>
    <property type="molecule type" value="Genomic_DNA"/>
</dbReference>
<dbReference type="InterPro" id="IPR050595">
    <property type="entry name" value="Bact_response_regulator"/>
</dbReference>
<reference evidence="6 7" key="2">
    <citation type="journal article" date="2016" name="Genome Announc.">
        <title>Draft Genome Sequence of Erythromycin- and Oxytetracycline-Sensitive Nocardia seriolae Strain U-1 (NBRC 110359).</title>
        <authorList>
            <person name="Imajoh M."/>
            <person name="Sukeda M."/>
            <person name="Shimizu M."/>
            <person name="Yamane J."/>
            <person name="Ohnishi K."/>
            <person name="Oshima S."/>
        </authorList>
    </citation>
    <scope>NUCLEOTIDE SEQUENCE [LARGE SCALE GENOMIC DNA]</scope>
    <source>
        <strain evidence="6 7">U-1</strain>
    </source>
</reference>
<evidence type="ECO:0000313" key="8">
    <source>
        <dbReference type="Proteomes" id="UP000180166"/>
    </source>
</evidence>
<dbReference type="Gene3D" id="3.40.50.2300">
    <property type="match status" value="1"/>
</dbReference>
<dbReference type="RefSeq" id="WP_063876857.1">
    <property type="nucleotide sequence ID" value="NZ_AP017900.1"/>
</dbReference>
<evidence type="ECO:0000313" key="5">
    <source>
        <dbReference type="EMBL" id="APA99521.1"/>
    </source>
</evidence>
<dbReference type="PANTHER" id="PTHR44591:SF3">
    <property type="entry name" value="RESPONSE REGULATORY DOMAIN-CONTAINING PROTEIN"/>
    <property type="match status" value="1"/>
</dbReference>
<evidence type="ECO:0000313" key="7">
    <source>
        <dbReference type="Proteomes" id="UP000037179"/>
    </source>
</evidence>
<dbReference type="SUPFAM" id="SSF52172">
    <property type="entry name" value="CheY-like"/>
    <property type="match status" value="1"/>
</dbReference>
<dbReference type="Pfam" id="PF00072">
    <property type="entry name" value="Response_reg"/>
    <property type="match status" value="1"/>
</dbReference>
<sequence>MNVSTAECAPAKVRVIESNPAIAEIMMLVLTTAGHRAFQHTSGRQALRAHAGIGPDVILLAGSLPDVAAEDMCRELRARTAVPIIVLSTDHDPDLAEALRAEGASDCLRLPVHTRELLDRISTLLQEDRQAIAPPGSATTKPAPSAAA</sequence>
<gene>
    <name evidence="5" type="ORF">NS506_05475</name>
    <name evidence="6" type="ORF">NSK11_contig00038-0007</name>
</gene>
<keyword evidence="1" id="KW-0597">Phosphoprotein</keyword>
<dbReference type="SMART" id="SM00448">
    <property type="entry name" value="REC"/>
    <property type="match status" value="1"/>
</dbReference>
<evidence type="ECO:0000256" key="1">
    <source>
        <dbReference type="ARBA" id="ARBA00022553"/>
    </source>
</evidence>
<dbReference type="GeneID" id="93374158"/>